<reference evidence="2" key="1">
    <citation type="journal article" date="2018" name="Gigascience">
        <title>Genome assembly of the Pink Ipe (Handroanthus impetiginosus, Bignoniaceae), a highly valued, ecologically keystone Neotropical timber forest tree.</title>
        <authorList>
            <person name="Silva-Junior O.B."/>
            <person name="Grattapaglia D."/>
            <person name="Novaes E."/>
            <person name="Collevatti R.G."/>
        </authorList>
    </citation>
    <scope>NUCLEOTIDE SEQUENCE [LARGE SCALE GENOMIC DNA]</scope>
    <source>
        <strain evidence="2">cv. UFG-1</strain>
    </source>
</reference>
<sequence length="171" mass="18795">MDDQSASPASSSSSVAVGKDCRRLRRHMVEEDVGDPVACTGKSCQSCTAGVIADCVAVCCCPCAVVNILTLAFVKLPLAVARRCIERRRKRRRRRTLEEKRNVDTDGISERGRVEEGTSEIVLSVIGDEELNDHFRAEFTADDVWLELHEVGHLGFGRVSFTGIPFQNKGS</sequence>
<dbReference type="PANTHER" id="PTHR33264">
    <property type="entry name" value="EXPRESSED PROTEIN"/>
    <property type="match status" value="1"/>
</dbReference>
<evidence type="ECO:0000313" key="2">
    <source>
        <dbReference type="Proteomes" id="UP000231279"/>
    </source>
</evidence>
<organism evidence="1 2">
    <name type="scientific">Handroanthus impetiginosus</name>
    <dbReference type="NCBI Taxonomy" id="429701"/>
    <lineage>
        <taxon>Eukaryota</taxon>
        <taxon>Viridiplantae</taxon>
        <taxon>Streptophyta</taxon>
        <taxon>Embryophyta</taxon>
        <taxon>Tracheophyta</taxon>
        <taxon>Spermatophyta</taxon>
        <taxon>Magnoliopsida</taxon>
        <taxon>eudicotyledons</taxon>
        <taxon>Gunneridae</taxon>
        <taxon>Pentapetalae</taxon>
        <taxon>asterids</taxon>
        <taxon>lamiids</taxon>
        <taxon>Lamiales</taxon>
        <taxon>Bignoniaceae</taxon>
        <taxon>Crescentiina</taxon>
        <taxon>Tabebuia alliance</taxon>
        <taxon>Handroanthus</taxon>
    </lineage>
</organism>
<accession>A0A2G9GHD1</accession>
<dbReference type="EMBL" id="NKXS01005047">
    <property type="protein sequence ID" value="PIN04689.1"/>
    <property type="molecule type" value="Genomic_DNA"/>
</dbReference>
<protein>
    <submittedName>
        <fullName evidence="1">Uncharacterized protein</fullName>
    </submittedName>
</protein>
<evidence type="ECO:0000313" key="1">
    <source>
        <dbReference type="EMBL" id="PIN04689.1"/>
    </source>
</evidence>
<comment type="caution">
    <text evidence="1">The sequence shown here is derived from an EMBL/GenBank/DDBJ whole genome shotgun (WGS) entry which is preliminary data.</text>
</comment>
<proteinExistence type="predicted"/>
<dbReference type="STRING" id="429701.A0A2G9GHD1"/>
<gene>
    <name evidence="1" type="ORF">CDL12_22780</name>
</gene>
<dbReference type="AlphaFoldDB" id="A0A2G9GHD1"/>
<name>A0A2G9GHD1_9LAMI</name>
<dbReference type="PANTHER" id="PTHR33264:SF6">
    <property type="entry name" value="OS01G0638800 PROTEIN"/>
    <property type="match status" value="1"/>
</dbReference>
<keyword evidence="2" id="KW-1185">Reference proteome</keyword>
<dbReference type="Proteomes" id="UP000231279">
    <property type="component" value="Unassembled WGS sequence"/>
</dbReference>
<dbReference type="OrthoDB" id="689054at2759"/>